<feature type="transmembrane region" description="Helical" evidence="7">
    <location>
        <begin position="93"/>
        <end position="110"/>
    </location>
</feature>
<dbReference type="PANTHER" id="PTHR33508">
    <property type="entry name" value="UPF0056 MEMBRANE PROTEIN YHCE"/>
    <property type="match status" value="1"/>
</dbReference>
<feature type="transmembrane region" description="Helical" evidence="7">
    <location>
        <begin position="29"/>
        <end position="49"/>
    </location>
</feature>
<dbReference type="PANTHER" id="PTHR33508:SF1">
    <property type="entry name" value="UPF0056 MEMBRANE PROTEIN YHCE"/>
    <property type="match status" value="1"/>
</dbReference>
<evidence type="ECO:0000313" key="8">
    <source>
        <dbReference type="EMBL" id="TBT95025.1"/>
    </source>
</evidence>
<gene>
    <name evidence="8" type="ORF">ET996_07055</name>
</gene>
<keyword evidence="5 7" id="KW-1133">Transmembrane helix</keyword>
<accession>A0A4Q9KLD1</accession>
<dbReference type="AlphaFoldDB" id="A0A4Q9KLD1"/>
<dbReference type="InterPro" id="IPR002771">
    <property type="entry name" value="Multi_antbiot-R_MarC"/>
</dbReference>
<proteinExistence type="inferred from homology"/>
<sequence length="254" mass="26705">MNDELTQRPAPTNPECQDAGVDVALFVKALGGFFAIMNPFVSLPMFLTLTSGDDLRRQRATAVRVALYSLIMAVVIMLSGTAILSFFGISVNHFRVAGGLVLGMIGLGMLNGGSDAHDGTPHEKARMRAKAAHPSAGIDLERTPGSASDRTSDAVGDVSFYPLTFPMLLGPGTITALIVFTGQAKDVPGVTAIVAALLIVLAILFVVLWFAPAIGNRMSQTLRGIMTRLMGMIIAAIAVAMVIDGLQALIPALR</sequence>
<dbReference type="OrthoDB" id="21094at2"/>
<feature type="transmembrane region" description="Helical" evidence="7">
    <location>
        <begin position="160"/>
        <end position="180"/>
    </location>
</feature>
<evidence type="ECO:0000256" key="6">
    <source>
        <dbReference type="ARBA" id="ARBA00023136"/>
    </source>
</evidence>
<feature type="transmembrane region" description="Helical" evidence="7">
    <location>
        <begin position="61"/>
        <end position="87"/>
    </location>
</feature>
<dbReference type="Proteomes" id="UP000291933">
    <property type="component" value="Unassembled WGS sequence"/>
</dbReference>
<protein>
    <recommendedName>
        <fullName evidence="7">UPF0056 membrane protein</fullName>
    </recommendedName>
</protein>
<keyword evidence="9" id="KW-1185">Reference proteome</keyword>
<dbReference type="Pfam" id="PF01914">
    <property type="entry name" value="MarC"/>
    <property type="match status" value="2"/>
</dbReference>
<comment type="similarity">
    <text evidence="2 7">Belongs to the UPF0056 (MarC) family.</text>
</comment>
<evidence type="ECO:0000256" key="3">
    <source>
        <dbReference type="ARBA" id="ARBA00022475"/>
    </source>
</evidence>
<evidence type="ECO:0000256" key="2">
    <source>
        <dbReference type="ARBA" id="ARBA00009784"/>
    </source>
</evidence>
<name>A0A4Q9KLD1_PROTD</name>
<evidence type="ECO:0000256" key="4">
    <source>
        <dbReference type="ARBA" id="ARBA00022692"/>
    </source>
</evidence>
<feature type="transmembrane region" description="Helical" evidence="7">
    <location>
        <begin position="192"/>
        <end position="211"/>
    </location>
</feature>
<keyword evidence="6 7" id="KW-0472">Membrane</keyword>
<evidence type="ECO:0000256" key="7">
    <source>
        <dbReference type="RuleBase" id="RU362048"/>
    </source>
</evidence>
<evidence type="ECO:0000313" key="9">
    <source>
        <dbReference type="Proteomes" id="UP000291933"/>
    </source>
</evidence>
<reference evidence="8 9" key="1">
    <citation type="submission" date="2019-01" db="EMBL/GenBank/DDBJ databases">
        <title>Lactibacter flavus gen. nov., sp. nov., a novel bacterium of the family Propionibacteriaceae isolated from raw milk and dairy products.</title>
        <authorList>
            <person name="Huptas C."/>
            <person name="Wenning M."/>
            <person name="Breitenwieser F."/>
            <person name="Doll E."/>
            <person name="Von Neubeck M."/>
            <person name="Busse H.-J."/>
            <person name="Scherer S."/>
        </authorList>
    </citation>
    <scope>NUCLEOTIDE SEQUENCE [LARGE SCALE GENOMIC DNA]</scope>
    <source>
        <strain evidence="8 9">DSM 22130</strain>
    </source>
</reference>
<feature type="transmembrane region" description="Helical" evidence="7">
    <location>
        <begin position="232"/>
        <end position="253"/>
    </location>
</feature>
<evidence type="ECO:0000256" key="1">
    <source>
        <dbReference type="ARBA" id="ARBA00004651"/>
    </source>
</evidence>
<dbReference type="RefSeq" id="WP_131171862.1">
    <property type="nucleotide sequence ID" value="NZ_SDMR01000007.1"/>
</dbReference>
<dbReference type="EMBL" id="SDMR01000007">
    <property type="protein sequence ID" value="TBT95025.1"/>
    <property type="molecule type" value="Genomic_DNA"/>
</dbReference>
<comment type="subcellular location">
    <subcellularLocation>
        <location evidence="1 7">Cell membrane</location>
        <topology evidence="1 7">Multi-pass membrane protein</topology>
    </subcellularLocation>
</comment>
<dbReference type="GO" id="GO:0005886">
    <property type="term" value="C:plasma membrane"/>
    <property type="evidence" value="ECO:0007669"/>
    <property type="project" value="UniProtKB-SubCell"/>
</dbReference>
<organism evidence="8 9">
    <name type="scientific">Propioniciclava tarda</name>
    <dbReference type="NCBI Taxonomy" id="433330"/>
    <lineage>
        <taxon>Bacteria</taxon>
        <taxon>Bacillati</taxon>
        <taxon>Actinomycetota</taxon>
        <taxon>Actinomycetes</taxon>
        <taxon>Propionibacteriales</taxon>
        <taxon>Propionibacteriaceae</taxon>
        <taxon>Propioniciclava</taxon>
    </lineage>
</organism>
<comment type="caution">
    <text evidence="8">The sequence shown here is derived from an EMBL/GenBank/DDBJ whole genome shotgun (WGS) entry which is preliminary data.</text>
</comment>
<evidence type="ECO:0000256" key="5">
    <source>
        <dbReference type="ARBA" id="ARBA00022989"/>
    </source>
</evidence>
<keyword evidence="4 7" id="KW-0812">Transmembrane</keyword>
<keyword evidence="3" id="KW-1003">Cell membrane</keyword>